<proteinExistence type="predicted"/>
<evidence type="ECO:0000313" key="1">
    <source>
        <dbReference type="EMBL" id="AXK51682.1"/>
    </source>
</evidence>
<reference evidence="1 2" key="1">
    <citation type="submission" date="2018-07" db="EMBL/GenBank/DDBJ databases">
        <title>Complete genome sequence of Spiroplasma alleghenense PLHS-1 (ATCC 51752).</title>
        <authorList>
            <person name="Chou L."/>
            <person name="Lee T.-Y."/>
            <person name="Tsai Y.-M."/>
            <person name="Kuo C.-H."/>
        </authorList>
    </citation>
    <scope>NUCLEOTIDE SEQUENCE [LARGE SCALE GENOMIC DNA]</scope>
    <source>
        <strain evidence="1 2">PLHS-1</strain>
    </source>
</reference>
<accession>A0A345Z503</accession>
<protein>
    <submittedName>
        <fullName evidence="1">Uncharacterized protein</fullName>
    </submittedName>
</protein>
<keyword evidence="2" id="KW-1185">Reference proteome</keyword>
<gene>
    <name evidence="1" type="ORF">SALLE_v1c10120</name>
</gene>
<dbReference type="EMBL" id="CP031376">
    <property type="protein sequence ID" value="AXK51682.1"/>
    <property type="molecule type" value="Genomic_DNA"/>
</dbReference>
<name>A0A345Z503_9MOLU</name>
<dbReference type="KEGG" id="salx:SALLE_v1c10120"/>
<sequence length="63" mass="7656">MSKCSLEIRQELLKSNKIWEEKLRHQAEMDEKNEKEIILLRFQLDKIIQIFIKNNLISDIDEI</sequence>
<dbReference type="Proteomes" id="UP000254792">
    <property type="component" value="Chromosome"/>
</dbReference>
<evidence type="ECO:0000313" key="2">
    <source>
        <dbReference type="Proteomes" id="UP000254792"/>
    </source>
</evidence>
<organism evidence="1 2">
    <name type="scientific">Spiroplasma alleghenense</name>
    <dbReference type="NCBI Taxonomy" id="216931"/>
    <lineage>
        <taxon>Bacteria</taxon>
        <taxon>Bacillati</taxon>
        <taxon>Mycoplasmatota</taxon>
        <taxon>Mollicutes</taxon>
        <taxon>Entomoplasmatales</taxon>
        <taxon>Spiroplasmataceae</taxon>
        <taxon>Spiroplasma</taxon>
    </lineage>
</organism>
<dbReference type="AlphaFoldDB" id="A0A345Z503"/>
<dbReference type="RefSeq" id="WP_115558574.1">
    <property type="nucleotide sequence ID" value="NZ_CP031376.1"/>
</dbReference>